<evidence type="ECO:0000313" key="6">
    <source>
        <dbReference type="Proteomes" id="UP000008744"/>
    </source>
</evidence>
<organism evidence="6">
    <name type="scientific">Drosophila persimilis</name>
    <name type="common">Fruit fly</name>
    <dbReference type="NCBI Taxonomy" id="7234"/>
    <lineage>
        <taxon>Eukaryota</taxon>
        <taxon>Metazoa</taxon>
        <taxon>Ecdysozoa</taxon>
        <taxon>Arthropoda</taxon>
        <taxon>Hexapoda</taxon>
        <taxon>Insecta</taxon>
        <taxon>Pterygota</taxon>
        <taxon>Neoptera</taxon>
        <taxon>Endopterygota</taxon>
        <taxon>Diptera</taxon>
        <taxon>Brachycera</taxon>
        <taxon>Muscomorpha</taxon>
        <taxon>Ephydroidea</taxon>
        <taxon>Drosophilidae</taxon>
        <taxon>Drosophila</taxon>
        <taxon>Sophophora</taxon>
    </lineage>
</organism>
<dbReference type="AlphaFoldDB" id="B4GTZ4"/>
<evidence type="ECO:0000256" key="1">
    <source>
        <dbReference type="ARBA" id="ARBA00023117"/>
    </source>
</evidence>
<dbReference type="SUPFAM" id="SSF47370">
    <property type="entry name" value="Bromodomain"/>
    <property type="match status" value="1"/>
</dbReference>
<feature type="region of interest" description="Disordered" evidence="3">
    <location>
        <begin position="61"/>
        <end position="83"/>
    </location>
</feature>
<name>B4GTZ4_DROPE</name>
<dbReference type="Proteomes" id="UP000008744">
    <property type="component" value="Unassembled WGS sequence"/>
</dbReference>
<feature type="domain" description="Bromo" evidence="4">
    <location>
        <begin position="1"/>
        <end position="43"/>
    </location>
</feature>
<keyword evidence="1 2" id="KW-0103">Bromodomain</keyword>
<keyword evidence="6" id="KW-1185">Reference proteome</keyword>
<sequence>MDLNTIRRRVNNDFYCSIHEALADFQLIIENCYKFNRQGDLEYHRGEFRKKFLKGKVKIMPTGPEVPSKNKPQTELSRLGTAR</sequence>
<dbReference type="PRINTS" id="PR00503">
    <property type="entry name" value="BROMODOMAIN"/>
</dbReference>
<gene>
    <name evidence="5" type="primary">Dper\GL14447</name>
    <name evidence="5" type="ORF">Dper_GL14447</name>
</gene>
<dbReference type="STRING" id="7234.B4GTZ4"/>
<evidence type="ECO:0000256" key="3">
    <source>
        <dbReference type="SAM" id="MobiDB-lite"/>
    </source>
</evidence>
<reference evidence="5 6" key="1">
    <citation type="journal article" date="2007" name="Nature">
        <title>Evolution of genes and genomes on the Drosophila phylogeny.</title>
        <authorList>
            <consortium name="Drosophila 12 Genomes Consortium"/>
            <person name="Clark A.G."/>
            <person name="Eisen M.B."/>
            <person name="Smith D.R."/>
            <person name="Bergman C.M."/>
            <person name="Oliver B."/>
            <person name="Markow T.A."/>
            <person name="Kaufman T.C."/>
            <person name="Kellis M."/>
            <person name="Gelbart W."/>
            <person name="Iyer V.N."/>
            <person name="Pollard D.A."/>
            <person name="Sackton T.B."/>
            <person name="Larracuente A.M."/>
            <person name="Singh N.D."/>
            <person name="Abad J.P."/>
            <person name="Abt D.N."/>
            <person name="Adryan B."/>
            <person name="Aguade M."/>
            <person name="Akashi H."/>
            <person name="Anderson W.W."/>
            <person name="Aquadro C.F."/>
            <person name="Ardell D.H."/>
            <person name="Arguello R."/>
            <person name="Artieri C.G."/>
            <person name="Barbash D.A."/>
            <person name="Barker D."/>
            <person name="Barsanti P."/>
            <person name="Batterham P."/>
            <person name="Batzoglou S."/>
            <person name="Begun D."/>
            <person name="Bhutkar A."/>
            <person name="Blanco E."/>
            <person name="Bosak S.A."/>
            <person name="Bradley R.K."/>
            <person name="Brand A.D."/>
            <person name="Brent M.R."/>
            <person name="Brooks A.N."/>
            <person name="Brown R.H."/>
            <person name="Butlin R.K."/>
            <person name="Caggese C."/>
            <person name="Calvi B.R."/>
            <person name="Bernardo de Carvalho A."/>
            <person name="Caspi A."/>
            <person name="Castrezana S."/>
            <person name="Celniker S.E."/>
            <person name="Chang J.L."/>
            <person name="Chapple C."/>
            <person name="Chatterji S."/>
            <person name="Chinwalla A."/>
            <person name="Civetta A."/>
            <person name="Clifton S.W."/>
            <person name="Comeron J.M."/>
            <person name="Costello J.C."/>
            <person name="Coyne J.A."/>
            <person name="Daub J."/>
            <person name="David R.G."/>
            <person name="Delcher A.L."/>
            <person name="Delehaunty K."/>
            <person name="Do C.B."/>
            <person name="Ebling H."/>
            <person name="Edwards K."/>
            <person name="Eickbush T."/>
            <person name="Evans J.D."/>
            <person name="Filipski A."/>
            <person name="Findeiss S."/>
            <person name="Freyhult E."/>
            <person name="Fulton L."/>
            <person name="Fulton R."/>
            <person name="Garcia A.C."/>
            <person name="Gardiner A."/>
            <person name="Garfield D.A."/>
            <person name="Garvin B.E."/>
            <person name="Gibson G."/>
            <person name="Gilbert D."/>
            <person name="Gnerre S."/>
            <person name="Godfrey J."/>
            <person name="Good R."/>
            <person name="Gotea V."/>
            <person name="Gravely B."/>
            <person name="Greenberg A.J."/>
            <person name="Griffiths-Jones S."/>
            <person name="Gross S."/>
            <person name="Guigo R."/>
            <person name="Gustafson E.A."/>
            <person name="Haerty W."/>
            <person name="Hahn M.W."/>
            <person name="Halligan D.L."/>
            <person name="Halpern A.L."/>
            <person name="Halter G.M."/>
            <person name="Han M.V."/>
            <person name="Heger A."/>
            <person name="Hillier L."/>
            <person name="Hinrichs A.S."/>
            <person name="Holmes I."/>
            <person name="Hoskins R.A."/>
            <person name="Hubisz M.J."/>
            <person name="Hultmark D."/>
            <person name="Huntley M.A."/>
            <person name="Jaffe D.B."/>
            <person name="Jagadeeshan S."/>
            <person name="Jeck W.R."/>
            <person name="Johnson J."/>
            <person name="Jones C.D."/>
            <person name="Jordan W.C."/>
            <person name="Karpen G.H."/>
            <person name="Kataoka E."/>
            <person name="Keightley P.D."/>
            <person name="Kheradpour P."/>
            <person name="Kirkness E.F."/>
            <person name="Koerich L.B."/>
            <person name="Kristiansen K."/>
            <person name="Kudrna D."/>
            <person name="Kulathinal R.J."/>
            <person name="Kumar S."/>
            <person name="Kwok R."/>
            <person name="Lander E."/>
            <person name="Langley C.H."/>
            <person name="Lapoint R."/>
            <person name="Lazzaro B.P."/>
            <person name="Lee S.J."/>
            <person name="Levesque L."/>
            <person name="Li R."/>
            <person name="Lin C.F."/>
            <person name="Lin M.F."/>
            <person name="Lindblad-Toh K."/>
            <person name="Llopart A."/>
            <person name="Long M."/>
            <person name="Low L."/>
            <person name="Lozovsky E."/>
            <person name="Lu J."/>
            <person name="Luo M."/>
            <person name="Machado C.A."/>
            <person name="Makalowski W."/>
            <person name="Marzo M."/>
            <person name="Matsuda M."/>
            <person name="Matzkin L."/>
            <person name="McAllister B."/>
            <person name="McBride C.S."/>
            <person name="McKernan B."/>
            <person name="McKernan K."/>
            <person name="Mendez-Lago M."/>
            <person name="Minx P."/>
            <person name="Mollenhauer M.U."/>
            <person name="Montooth K."/>
            <person name="Mount S.M."/>
            <person name="Mu X."/>
            <person name="Myers E."/>
            <person name="Negre B."/>
            <person name="Newfeld S."/>
            <person name="Nielsen R."/>
            <person name="Noor M.A."/>
            <person name="O'Grady P."/>
            <person name="Pachter L."/>
            <person name="Papaceit M."/>
            <person name="Parisi M.J."/>
            <person name="Parisi M."/>
            <person name="Parts L."/>
            <person name="Pedersen J.S."/>
            <person name="Pesole G."/>
            <person name="Phillippy A.M."/>
            <person name="Ponting C.P."/>
            <person name="Pop M."/>
            <person name="Porcelli D."/>
            <person name="Powell J.R."/>
            <person name="Prohaska S."/>
            <person name="Pruitt K."/>
            <person name="Puig M."/>
            <person name="Quesneville H."/>
            <person name="Ram K.R."/>
            <person name="Rand D."/>
            <person name="Rasmussen M.D."/>
            <person name="Reed L.K."/>
            <person name="Reenan R."/>
            <person name="Reily A."/>
            <person name="Remington K.A."/>
            <person name="Rieger T.T."/>
            <person name="Ritchie M.G."/>
            <person name="Robin C."/>
            <person name="Rogers Y.H."/>
            <person name="Rohde C."/>
            <person name="Rozas J."/>
            <person name="Rubenfield M.J."/>
            <person name="Ruiz A."/>
            <person name="Russo S."/>
            <person name="Salzberg S.L."/>
            <person name="Sanchez-Gracia A."/>
            <person name="Saranga D.J."/>
            <person name="Sato H."/>
            <person name="Schaeffer S.W."/>
            <person name="Schatz M.C."/>
            <person name="Schlenke T."/>
            <person name="Schwartz R."/>
            <person name="Segarra C."/>
            <person name="Singh R.S."/>
            <person name="Sirot L."/>
            <person name="Sirota M."/>
            <person name="Sisneros N.B."/>
            <person name="Smith C.D."/>
            <person name="Smith T.F."/>
            <person name="Spieth J."/>
            <person name="Stage D.E."/>
            <person name="Stark A."/>
            <person name="Stephan W."/>
            <person name="Strausberg R.L."/>
            <person name="Strempel S."/>
            <person name="Sturgill D."/>
            <person name="Sutton G."/>
            <person name="Sutton G.G."/>
            <person name="Tao W."/>
            <person name="Teichmann S."/>
            <person name="Tobari Y.N."/>
            <person name="Tomimura Y."/>
            <person name="Tsolas J.M."/>
            <person name="Valente V.L."/>
            <person name="Venter E."/>
            <person name="Venter J.C."/>
            <person name="Vicario S."/>
            <person name="Vieira F.G."/>
            <person name="Vilella A.J."/>
            <person name="Villasante A."/>
            <person name="Walenz B."/>
            <person name="Wang J."/>
            <person name="Wasserman M."/>
            <person name="Watts T."/>
            <person name="Wilson D."/>
            <person name="Wilson R.K."/>
            <person name="Wing R.A."/>
            <person name="Wolfner M.F."/>
            <person name="Wong A."/>
            <person name="Wong G.K."/>
            <person name="Wu C.I."/>
            <person name="Wu G."/>
            <person name="Yamamoto D."/>
            <person name="Yang H.P."/>
            <person name="Yang S.P."/>
            <person name="Yorke J.A."/>
            <person name="Yoshida K."/>
            <person name="Zdobnov E."/>
            <person name="Zhang P."/>
            <person name="Zhang Y."/>
            <person name="Zimin A.V."/>
            <person name="Baldwin J."/>
            <person name="Abdouelleil A."/>
            <person name="Abdulkadir J."/>
            <person name="Abebe A."/>
            <person name="Abera B."/>
            <person name="Abreu J."/>
            <person name="Acer S.C."/>
            <person name="Aftuck L."/>
            <person name="Alexander A."/>
            <person name="An P."/>
            <person name="Anderson E."/>
            <person name="Anderson S."/>
            <person name="Arachi H."/>
            <person name="Azer M."/>
            <person name="Bachantsang P."/>
            <person name="Barry A."/>
            <person name="Bayul T."/>
            <person name="Berlin A."/>
            <person name="Bessette D."/>
            <person name="Bloom T."/>
            <person name="Blye J."/>
            <person name="Boguslavskiy L."/>
            <person name="Bonnet C."/>
            <person name="Boukhgalter B."/>
            <person name="Bourzgui I."/>
            <person name="Brown A."/>
            <person name="Cahill P."/>
            <person name="Channer S."/>
            <person name="Cheshatsang Y."/>
            <person name="Chuda L."/>
            <person name="Citroen M."/>
            <person name="Collymore A."/>
            <person name="Cooke P."/>
            <person name="Costello M."/>
            <person name="D'Aco K."/>
            <person name="Daza R."/>
            <person name="De Haan G."/>
            <person name="DeGray S."/>
            <person name="DeMaso C."/>
            <person name="Dhargay N."/>
            <person name="Dooley K."/>
            <person name="Dooley E."/>
            <person name="Doricent M."/>
            <person name="Dorje P."/>
            <person name="Dorjee K."/>
            <person name="Dupes A."/>
            <person name="Elong R."/>
            <person name="Falk J."/>
            <person name="Farina A."/>
            <person name="Faro S."/>
            <person name="Ferguson D."/>
            <person name="Fisher S."/>
            <person name="Foley C.D."/>
            <person name="Franke A."/>
            <person name="Friedrich D."/>
            <person name="Gadbois L."/>
            <person name="Gearin G."/>
            <person name="Gearin C.R."/>
            <person name="Giannoukos G."/>
            <person name="Goode T."/>
            <person name="Graham J."/>
            <person name="Grandbois E."/>
            <person name="Grewal S."/>
            <person name="Gyaltsen K."/>
            <person name="Hafez N."/>
            <person name="Hagos B."/>
            <person name="Hall J."/>
            <person name="Henson C."/>
            <person name="Hollinger A."/>
            <person name="Honan T."/>
            <person name="Huard M.D."/>
            <person name="Hughes L."/>
            <person name="Hurhula B."/>
            <person name="Husby M.E."/>
            <person name="Kamat A."/>
            <person name="Kanga B."/>
            <person name="Kashin S."/>
            <person name="Khazanovich D."/>
            <person name="Kisner P."/>
            <person name="Lance K."/>
            <person name="Lara M."/>
            <person name="Lee W."/>
            <person name="Lennon N."/>
            <person name="Letendre F."/>
            <person name="LeVine R."/>
            <person name="Lipovsky A."/>
            <person name="Liu X."/>
            <person name="Liu J."/>
            <person name="Liu S."/>
            <person name="Lokyitsang T."/>
            <person name="Lokyitsang Y."/>
            <person name="Lubonja R."/>
            <person name="Lui A."/>
            <person name="MacDonald P."/>
            <person name="Magnisalis V."/>
            <person name="Maru K."/>
            <person name="Matthews C."/>
            <person name="McCusker W."/>
            <person name="McDonough S."/>
            <person name="Mehta T."/>
            <person name="Meldrim J."/>
            <person name="Meneus L."/>
            <person name="Mihai O."/>
            <person name="Mihalev A."/>
            <person name="Mihova T."/>
            <person name="Mittelman R."/>
            <person name="Mlenga V."/>
            <person name="Montmayeur A."/>
            <person name="Mulrain L."/>
            <person name="Navidi A."/>
            <person name="Naylor J."/>
            <person name="Negash T."/>
            <person name="Nguyen T."/>
            <person name="Nguyen N."/>
            <person name="Nicol R."/>
            <person name="Norbu C."/>
            <person name="Norbu N."/>
            <person name="Novod N."/>
            <person name="O'Neill B."/>
            <person name="Osman S."/>
            <person name="Markiewicz E."/>
            <person name="Oyono O.L."/>
            <person name="Patti C."/>
            <person name="Phunkhang P."/>
            <person name="Pierre F."/>
            <person name="Priest M."/>
            <person name="Raghuraman S."/>
            <person name="Rege F."/>
            <person name="Reyes R."/>
            <person name="Rise C."/>
            <person name="Rogov P."/>
            <person name="Ross K."/>
            <person name="Ryan E."/>
            <person name="Settipalli S."/>
            <person name="Shea T."/>
            <person name="Sherpa N."/>
            <person name="Shi L."/>
            <person name="Shih D."/>
            <person name="Sparrow T."/>
            <person name="Spaulding J."/>
            <person name="Stalker J."/>
            <person name="Stange-Thomann N."/>
            <person name="Stavropoulos S."/>
            <person name="Stone C."/>
            <person name="Strader C."/>
            <person name="Tesfaye S."/>
            <person name="Thomson T."/>
            <person name="Thoulutsang Y."/>
            <person name="Thoulutsang D."/>
            <person name="Topham K."/>
            <person name="Topping I."/>
            <person name="Tsamla T."/>
            <person name="Vassiliev H."/>
            <person name="Vo A."/>
            <person name="Wangchuk T."/>
            <person name="Wangdi T."/>
            <person name="Weiand M."/>
            <person name="Wilkinson J."/>
            <person name="Wilson A."/>
            <person name="Yadav S."/>
            <person name="Young G."/>
            <person name="Yu Q."/>
            <person name="Zembek L."/>
            <person name="Zhong D."/>
            <person name="Zimmer A."/>
            <person name="Zwirko Z."/>
            <person name="Jaffe D.B."/>
            <person name="Alvarez P."/>
            <person name="Brockman W."/>
            <person name="Butler J."/>
            <person name="Chin C."/>
            <person name="Gnerre S."/>
            <person name="Grabherr M."/>
            <person name="Kleber M."/>
            <person name="Mauceli E."/>
            <person name="MacCallum I."/>
        </authorList>
    </citation>
    <scope>NUCLEOTIDE SEQUENCE [LARGE SCALE GENOMIC DNA]</scope>
    <source>
        <strain evidence="6">MSH-3 / Tucson 14011-0111.49</strain>
    </source>
</reference>
<dbReference type="eggNOG" id="KOG1474">
    <property type="taxonomic scope" value="Eukaryota"/>
</dbReference>
<dbReference type="InterPro" id="IPR001487">
    <property type="entry name" value="Bromodomain"/>
</dbReference>
<dbReference type="OMA" id="RRRVNND"/>
<dbReference type="InterPro" id="IPR036427">
    <property type="entry name" value="Bromodomain-like_sf"/>
</dbReference>
<dbReference type="Gene3D" id="1.20.920.10">
    <property type="entry name" value="Bromodomain-like"/>
    <property type="match status" value="1"/>
</dbReference>
<dbReference type="EMBL" id="CH479190">
    <property type="protein sequence ID" value="EDW26014.1"/>
    <property type="molecule type" value="Genomic_DNA"/>
</dbReference>
<dbReference type="HOGENOM" id="CLU_2544989_0_0_1"/>
<evidence type="ECO:0000259" key="4">
    <source>
        <dbReference type="PROSITE" id="PS50014"/>
    </source>
</evidence>
<protein>
    <submittedName>
        <fullName evidence="5">GL14447</fullName>
    </submittedName>
</protein>
<dbReference type="Pfam" id="PF00439">
    <property type="entry name" value="Bromodomain"/>
    <property type="match status" value="1"/>
</dbReference>
<dbReference type="PROSITE" id="PS50014">
    <property type="entry name" value="BROMODOMAIN_2"/>
    <property type="match status" value="1"/>
</dbReference>
<accession>B4GTZ4</accession>
<proteinExistence type="predicted"/>
<evidence type="ECO:0000256" key="2">
    <source>
        <dbReference type="PROSITE-ProRule" id="PRU00035"/>
    </source>
</evidence>
<evidence type="ECO:0000313" key="5">
    <source>
        <dbReference type="EMBL" id="EDW26014.1"/>
    </source>
</evidence>